<protein>
    <submittedName>
        <fullName evidence="1">Uncharacterized protein</fullName>
    </submittedName>
</protein>
<dbReference type="Proteomes" id="UP000256862">
    <property type="component" value="Unassembled WGS sequence"/>
</dbReference>
<proteinExistence type="predicted"/>
<name>A0A375FVE6_9BURK</name>
<comment type="caution">
    <text evidence="1">The sequence shown here is derived from an EMBL/GenBank/DDBJ whole genome shotgun (WGS) entry which is preliminary data.</text>
</comment>
<evidence type="ECO:0000313" key="1">
    <source>
        <dbReference type="EMBL" id="SPC08540.1"/>
    </source>
</evidence>
<organism evidence="1 2">
    <name type="scientific">Cupriavidus oxalaticus</name>
    <dbReference type="NCBI Taxonomy" id="96344"/>
    <lineage>
        <taxon>Bacteria</taxon>
        <taxon>Pseudomonadati</taxon>
        <taxon>Pseudomonadota</taxon>
        <taxon>Betaproteobacteria</taxon>
        <taxon>Burkholderiales</taxon>
        <taxon>Burkholderiaceae</taxon>
        <taxon>Cupriavidus</taxon>
    </lineage>
</organism>
<dbReference type="AlphaFoldDB" id="A0A375FVE6"/>
<accession>A0A375FVE6</accession>
<reference evidence="2" key="1">
    <citation type="submission" date="2018-01" db="EMBL/GenBank/DDBJ databases">
        <authorList>
            <person name="Gaut B.S."/>
            <person name="Morton B.R."/>
            <person name="Clegg M.T."/>
            <person name="Duvall M.R."/>
        </authorList>
    </citation>
    <scope>NUCLEOTIDE SEQUENCE [LARGE SCALE GENOMIC DNA]</scope>
</reference>
<evidence type="ECO:0000313" key="2">
    <source>
        <dbReference type="Proteomes" id="UP000256862"/>
    </source>
</evidence>
<sequence>MPWLRTSSQPNGALIRWIVRAEDCSRILANTISRSTADRLRDI</sequence>
<gene>
    <name evidence="1" type="ORF">CO2235_U850032</name>
</gene>
<dbReference type="EMBL" id="OGUS01000093">
    <property type="protein sequence ID" value="SPC08540.1"/>
    <property type="molecule type" value="Genomic_DNA"/>
</dbReference>